<evidence type="ECO:0000313" key="3">
    <source>
        <dbReference type="Proteomes" id="UP000198397"/>
    </source>
</evidence>
<evidence type="ECO:0000313" key="2">
    <source>
        <dbReference type="EMBL" id="SNR60690.1"/>
    </source>
</evidence>
<reference evidence="2 3" key="1">
    <citation type="submission" date="2017-06" db="EMBL/GenBank/DDBJ databases">
        <authorList>
            <person name="Kim H.J."/>
            <person name="Triplett B.A."/>
        </authorList>
    </citation>
    <scope>NUCLEOTIDE SEQUENCE [LARGE SCALE GENOMIC DNA]</scope>
    <source>
        <strain evidence="2 3">DSM 8800</strain>
    </source>
</reference>
<dbReference type="EMBL" id="FZNQ01000021">
    <property type="protein sequence ID" value="SNR60690.1"/>
    <property type="molecule type" value="Genomic_DNA"/>
</dbReference>
<gene>
    <name evidence="2" type="ORF">SAMN06264855_1212</name>
</gene>
<sequence length="84" mass="9138">MNGMHDMVGVNCDCAKGTDRSENDQNGCSEILVPDDDDDPMESISSTRSGEENKQEASCCTDCGTELEWKLRLSGMTVQVCPNC</sequence>
<proteinExistence type="predicted"/>
<organism evidence="2 3">
    <name type="scientific">Halorubrum vacuolatum</name>
    <name type="common">Natronobacterium vacuolatum</name>
    <dbReference type="NCBI Taxonomy" id="63740"/>
    <lineage>
        <taxon>Archaea</taxon>
        <taxon>Methanobacteriati</taxon>
        <taxon>Methanobacteriota</taxon>
        <taxon>Stenosarchaea group</taxon>
        <taxon>Halobacteria</taxon>
        <taxon>Halobacteriales</taxon>
        <taxon>Haloferacaceae</taxon>
        <taxon>Halorubrum</taxon>
    </lineage>
</organism>
<name>A0A238XPQ6_HALVU</name>
<dbReference type="Proteomes" id="UP000198397">
    <property type="component" value="Unassembled WGS sequence"/>
</dbReference>
<accession>A0A238XPQ6</accession>
<evidence type="ECO:0000256" key="1">
    <source>
        <dbReference type="SAM" id="MobiDB-lite"/>
    </source>
</evidence>
<dbReference type="AlphaFoldDB" id="A0A238XPQ6"/>
<feature type="region of interest" description="Disordered" evidence="1">
    <location>
        <begin position="16"/>
        <end position="57"/>
    </location>
</feature>
<keyword evidence="3" id="KW-1185">Reference proteome</keyword>
<protein>
    <submittedName>
        <fullName evidence="2">Uncharacterized protein</fullName>
    </submittedName>
</protein>